<evidence type="ECO:0000256" key="11">
    <source>
        <dbReference type="ARBA" id="ARBA00023125"/>
    </source>
</evidence>
<dbReference type="Gene3D" id="3.30.450.20">
    <property type="entry name" value="PAS domain"/>
    <property type="match status" value="3"/>
</dbReference>
<evidence type="ECO:0000256" key="6">
    <source>
        <dbReference type="ARBA" id="ARBA00022737"/>
    </source>
</evidence>
<organism evidence="17 18">
    <name type="scientific">Gonapodya prolifera (strain JEL478)</name>
    <name type="common">Monoblepharis prolifera</name>
    <dbReference type="NCBI Taxonomy" id="1344416"/>
    <lineage>
        <taxon>Eukaryota</taxon>
        <taxon>Fungi</taxon>
        <taxon>Fungi incertae sedis</taxon>
        <taxon>Chytridiomycota</taxon>
        <taxon>Chytridiomycota incertae sedis</taxon>
        <taxon>Monoblepharidomycetes</taxon>
        <taxon>Monoblepharidales</taxon>
        <taxon>Gonapodyaceae</taxon>
        <taxon>Gonapodya</taxon>
    </lineage>
</organism>
<dbReference type="SMR" id="A0A139AJZ9"/>
<keyword evidence="12" id="KW-0010">Activator</keyword>
<feature type="domain" description="PAS" evidence="16">
    <location>
        <begin position="612"/>
        <end position="664"/>
    </location>
</feature>
<dbReference type="PANTHER" id="PTHR47429:SF7">
    <property type="entry name" value="GATA-FACTOR"/>
    <property type="match status" value="1"/>
</dbReference>
<keyword evidence="4" id="KW-0288">FMN</keyword>
<dbReference type="NCBIfam" id="TIGR00229">
    <property type="entry name" value="sensory_box"/>
    <property type="match status" value="1"/>
</dbReference>
<accession>A0A139AJZ9</accession>
<sequence>MRPQVPLDYPLIPLTRHQKHVEEGELDPRLGLAGAGRTFADTRLGVPNPPFPLSPEERNQRGQQLRDDRMDVYSGPPAAMPLAFPLESVQYPQYPASNVTPPSPPSSAGSAAPASAPIFVASTGVAAPDLTTTAPVGIYSASGFDLLGVLVRVAQRPNPKIDIGPVDFSCSFLVSDVRLPDMPVVYVSDTFEKLTGFTKGEILGRNCRFLQSPDGQVVKGSMRQFCDNGVVYDMKVRVAQGDECQFTLINYKKSGEPFINLVTVIPICWDTPGEVTHYVGLQVDMVEQPRAILERMQDGSYSVNYQIADQIRAPPTPDTPSIEAEVQELLNESPPISAAAAVPSSSGFDAPNWTGRPPQLSGPSFLGQPYTFSTPDNITSTAPASAEAARPVPMNSVPSVLPLNTPSTAPSAGPVTEMRHTVTFPPPPGRGGPVAGPPAISNQASKSLATLTPSTPSSTSTSTSTSTPSKPEDLELAFYRSVIENSDELLCIVSLRGRFLYASRRACRMSYEYDPSELVGRSLGDFVHPGDMVSVMRDLRNASIAETVQMVFRFRRKRTGYVWVEVAGHIYEGETKRTKCFILCARPKTLGFIPDLDRRVSASPDGEFWCKLSPEGHVLYTSSACAPAVGVAPDEILERRVTELVDPASKEACAAILKETSRTRGFWEGGVMVVEGSWKGRTGVVPVVMRFWPGGRPNRVGVMGHSDGWGFCFLQVVRKGDEGMDWRSMAARPGGRDVYGVLDQTRVTSLNYEVSQLRLVNRRLQDELPHSSALGKRARAVEEQTCSVCSTTVSSEWAKVRGRDVCKACAKTSGLRRRV</sequence>
<feature type="compositionally biased region" description="Polar residues" evidence="15">
    <location>
        <begin position="397"/>
        <end position="410"/>
    </location>
</feature>
<evidence type="ECO:0000256" key="15">
    <source>
        <dbReference type="SAM" id="MobiDB-lite"/>
    </source>
</evidence>
<dbReference type="STRING" id="1344416.A0A139AJZ9"/>
<gene>
    <name evidence="17" type="ORF">M427DRAFT_153942</name>
</gene>
<evidence type="ECO:0000256" key="1">
    <source>
        <dbReference type="ARBA" id="ARBA00022543"/>
    </source>
</evidence>
<evidence type="ECO:0000259" key="16">
    <source>
        <dbReference type="PROSITE" id="PS50112"/>
    </source>
</evidence>
<feature type="compositionally biased region" description="Low complexity" evidence="15">
    <location>
        <begin position="444"/>
        <end position="469"/>
    </location>
</feature>
<keyword evidence="7" id="KW-0863">Zinc-finger</keyword>
<dbReference type="InterPro" id="IPR001610">
    <property type="entry name" value="PAC"/>
</dbReference>
<dbReference type="GO" id="GO:0009881">
    <property type="term" value="F:photoreceptor activity"/>
    <property type="evidence" value="ECO:0007669"/>
    <property type="project" value="UniProtKB-KW"/>
</dbReference>
<feature type="domain" description="PAS" evidence="16">
    <location>
        <begin position="475"/>
        <end position="546"/>
    </location>
</feature>
<dbReference type="GO" id="GO:0008270">
    <property type="term" value="F:zinc ion binding"/>
    <property type="evidence" value="ECO:0007669"/>
    <property type="project" value="UniProtKB-KW"/>
</dbReference>
<keyword evidence="13" id="KW-0804">Transcription</keyword>
<keyword evidence="14" id="KW-0675">Receptor</keyword>
<feature type="region of interest" description="Disordered" evidence="15">
    <location>
        <begin position="40"/>
        <end position="74"/>
    </location>
</feature>
<evidence type="ECO:0000313" key="18">
    <source>
        <dbReference type="Proteomes" id="UP000070544"/>
    </source>
</evidence>
<evidence type="ECO:0000256" key="13">
    <source>
        <dbReference type="ARBA" id="ARBA00023163"/>
    </source>
</evidence>
<dbReference type="Pfam" id="PF13426">
    <property type="entry name" value="PAS_9"/>
    <property type="match status" value="1"/>
</dbReference>
<dbReference type="AlphaFoldDB" id="A0A139AJZ9"/>
<keyword evidence="3" id="KW-0285">Flavoprotein</keyword>
<evidence type="ECO:0000256" key="3">
    <source>
        <dbReference type="ARBA" id="ARBA00022630"/>
    </source>
</evidence>
<dbReference type="Proteomes" id="UP000070544">
    <property type="component" value="Unassembled WGS sequence"/>
</dbReference>
<dbReference type="SUPFAM" id="SSF55785">
    <property type="entry name" value="PYP-like sensor domain (PAS domain)"/>
    <property type="match status" value="3"/>
</dbReference>
<evidence type="ECO:0000256" key="9">
    <source>
        <dbReference type="ARBA" id="ARBA00022991"/>
    </source>
</evidence>
<evidence type="ECO:0000256" key="4">
    <source>
        <dbReference type="ARBA" id="ARBA00022643"/>
    </source>
</evidence>
<keyword evidence="2" id="KW-0716">Sensory transduction</keyword>
<evidence type="ECO:0000256" key="14">
    <source>
        <dbReference type="ARBA" id="ARBA00023170"/>
    </source>
</evidence>
<keyword evidence="6" id="KW-0677">Repeat</keyword>
<dbReference type="PROSITE" id="PS50112">
    <property type="entry name" value="PAS"/>
    <property type="match status" value="3"/>
</dbReference>
<dbReference type="GO" id="GO:0005634">
    <property type="term" value="C:nucleus"/>
    <property type="evidence" value="ECO:0007669"/>
    <property type="project" value="TreeGrafter"/>
</dbReference>
<evidence type="ECO:0000256" key="7">
    <source>
        <dbReference type="ARBA" id="ARBA00022771"/>
    </source>
</evidence>
<protein>
    <recommendedName>
        <fullName evidence="16">PAS domain-containing protein</fullName>
    </recommendedName>
</protein>
<dbReference type="SMART" id="SM00091">
    <property type="entry name" value="PAS"/>
    <property type="match status" value="3"/>
</dbReference>
<feature type="domain" description="PAS" evidence="16">
    <location>
        <begin position="184"/>
        <end position="229"/>
    </location>
</feature>
<evidence type="ECO:0000256" key="12">
    <source>
        <dbReference type="ARBA" id="ARBA00023159"/>
    </source>
</evidence>
<dbReference type="PANTHER" id="PTHR47429">
    <property type="entry name" value="PROTEIN TWIN LOV 1"/>
    <property type="match status" value="1"/>
</dbReference>
<dbReference type="InterPro" id="IPR000014">
    <property type="entry name" value="PAS"/>
</dbReference>
<dbReference type="Pfam" id="PF00989">
    <property type="entry name" value="PAS"/>
    <property type="match status" value="1"/>
</dbReference>
<reference evidence="17 18" key="1">
    <citation type="journal article" date="2015" name="Genome Biol. Evol.">
        <title>Phylogenomic analyses indicate that early fungi evolved digesting cell walls of algal ancestors of land plants.</title>
        <authorList>
            <person name="Chang Y."/>
            <person name="Wang S."/>
            <person name="Sekimoto S."/>
            <person name="Aerts A.L."/>
            <person name="Choi C."/>
            <person name="Clum A."/>
            <person name="LaButti K.M."/>
            <person name="Lindquist E.A."/>
            <person name="Yee Ngan C."/>
            <person name="Ohm R.A."/>
            <person name="Salamov A.A."/>
            <person name="Grigoriev I.V."/>
            <person name="Spatafora J.W."/>
            <person name="Berbee M.L."/>
        </authorList>
    </citation>
    <scope>NUCLEOTIDE SEQUENCE [LARGE SCALE GENOMIC DNA]</scope>
    <source>
        <strain evidence="17 18">JEL478</strain>
    </source>
</reference>
<evidence type="ECO:0000256" key="2">
    <source>
        <dbReference type="ARBA" id="ARBA00022606"/>
    </source>
</evidence>
<dbReference type="InterPro" id="IPR035965">
    <property type="entry name" value="PAS-like_dom_sf"/>
</dbReference>
<dbReference type="SMART" id="SM00086">
    <property type="entry name" value="PAC"/>
    <property type="match status" value="2"/>
</dbReference>
<dbReference type="FunFam" id="3.30.450.20:FF:000064">
    <property type="entry name" value="Vivid PAS protein VVD"/>
    <property type="match status" value="1"/>
</dbReference>
<dbReference type="CDD" id="cd00130">
    <property type="entry name" value="PAS"/>
    <property type="match status" value="3"/>
</dbReference>
<name>A0A139AJZ9_GONPJ</name>
<keyword evidence="18" id="KW-1185">Reference proteome</keyword>
<feature type="compositionally biased region" description="Basic and acidic residues" evidence="15">
    <location>
        <begin position="55"/>
        <end position="71"/>
    </location>
</feature>
<dbReference type="GO" id="GO:0006355">
    <property type="term" value="P:regulation of DNA-templated transcription"/>
    <property type="evidence" value="ECO:0007669"/>
    <property type="project" value="InterPro"/>
</dbReference>
<keyword evidence="9" id="KW-0157">Chromophore</keyword>
<keyword evidence="8" id="KW-0862">Zinc</keyword>
<dbReference type="EMBL" id="KQ965748">
    <property type="protein sequence ID" value="KXS17110.1"/>
    <property type="molecule type" value="Genomic_DNA"/>
</dbReference>
<dbReference type="GO" id="GO:0003677">
    <property type="term" value="F:DNA binding"/>
    <property type="evidence" value="ECO:0007669"/>
    <property type="project" value="UniProtKB-KW"/>
</dbReference>
<proteinExistence type="predicted"/>
<keyword evidence="5" id="KW-0479">Metal-binding</keyword>
<evidence type="ECO:0000256" key="5">
    <source>
        <dbReference type="ARBA" id="ARBA00022723"/>
    </source>
</evidence>
<dbReference type="InterPro" id="IPR013767">
    <property type="entry name" value="PAS_fold"/>
</dbReference>
<feature type="region of interest" description="Disordered" evidence="15">
    <location>
        <begin position="397"/>
        <end position="471"/>
    </location>
</feature>
<dbReference type="OrthoDB" id="447251at2759"/>
<evidence type="ECO:0000313" key="17">
    <source>
        <dbReference type="EMBL" id="KXS17110.1"/>
    </source>
</evidence>
<keyword evidence="10" id="KW-0805">Transcription regulation</keyword>
<keyword evidence="1" id="KW-0600">Photoreceptor protein</keyword>
<evidence type="ECO:0000256" key="10">
    <source>
        <dbReference type="ARBA" id="ARBA00023015"/>
    </source>
</evidence>
<keyword evidence="11" id="KW-0238">DNA-binding</keyword>
<evidence type="ECO:0000256" key="8">
    <source>
        <dbReference type="ARBA" id="ARBA00022833"/>
    </source>
</evidence>